<organism evidence="1">
    <name type="scientific">Anguilla anguilla</name>
    <name type="common">European freshwater eel</name>
    <name type="synonym">Muraena anguilla</name>
    <dbReference type="NCBI Taxonomy" id="7936"/>
    <lineage>
        <taxon>Eukaryota</taxon>
        <taxon>Metazoa</taxon>
        <taxon>Chordata</taxon>
        <taxon>Craniata</taxon>
        <taxon>Vertebrata</taxon>
        <taxon>Euteleostomi</taxon>
        <taxon>Actinopterygii</taxon>
        <taxon>Neopterygii</taxon>
        <taxon>Teleostei</taxon>
        <taxon>Anguilliformes</taxon>
        <taxon>Anguillidae</taxon>
        <taxon>Anguilla</taxon>
    </lineage>
</organism>
<reference evidence="1" key="1">
    <citation type="submission" date="2014-11" db="EMBL/GenBank/DDBJ databases">
        <authorList>
            <person name="Amaro Gonzalez C."/>
        </authorList>
    </citation>
    <scope>NUCLEOTIDE SEQUENCE</scope>
</reference>
<protein>
    <submittedName>
        <fullName evidence="1">Uncharacterized protein</fullName>
    </submittedName>
</protein>
<reference evidence="1" key="2">
    <citation type="journal article" date="2015" name="Fish Shellfish Immunol.">
        <title>Early steps in the European eel (Anguilla anguilla)-Vibrio vulnificus interaction in the gills: Role of the RtxA13 toxin.</title>
        <authorList>
            <person name="Callol A."/>
            <person name="Pajuelo D."/>
            <person name="Ebbesson L."/>
            <person name="Teles M."/>
            <person name="MacKenzie S."/>
            <person name="Amaro C."/>
        </authorList>
    </citation>
    <scope>NUCLEOTIDE SEQUENCE</scope>
</reference>
<dbReference type="EMBL" id="GBXM01061073">
    <property type="protein sequence ID" value="JAH47504.1"/>
    <property type="molecule type" value="Transcribed_RNA"/>
</dbReference>
<evidence type="ECO:0000313" key="1">
    <source>
        <dbReference type="EMBL" id="JAH47504.1"/>
    </source>
</evidence>
<name>A0A0E9T1T4_ANGAN</name>
<proteinExistence type="predicted"/>
<accession>A0A0E9T1T4</accession>
<sequence>MSPTVFTEIWRDVRILQSRAISDFSVKIVKKRL</sequence>
<dbReference type="AlphaFoldDB" id="A0A0E9T1T4"/>